<feature type="non-terminal residue" evidence="3">
    <location>
        <position position="1"/>
    </location>
</feature>
<evidence type="ECO:0000313" key="3">
    <source>
        <dbReference type="EMBL" id="KNC75505.1"/>
    </source>
</evidence>
<organism evidence="3 4">
    <name type="scientific">Sphaeroforma arctica JP610</name>
    <dbReference type="NCBI Taxonomy" id="667725"/>
    <lineage>
        <taxon>Eukaryota</taxon>
        <taxon>Ichthyosporea</taxon>
        <taxon>Ichthyophonida</taxon>
        <taxon>Sphaeroforma</taxon>
    </lineage>
</organism>
<evidence type="ECO:0000256" key="1">
    <source>
        <dbReference type="SAM" id="MobiDB-lite"/>
    </source>
</evidence>
<keyword evidence="4" id="KW-1185">Reference proteome</keyword>
<evidence type="ECO:0000256" key="2">
    <source>
        <dbReference type="SAM" id="SignalP"/>
    </source>
</evidence>
<protein>
    <submittedName>
        <fullName evidence="3">Uncharacterized protein</fullName>
    </submittedName>
</protein>
<dbReference type="Proteomes" id="UP000054560">
    <property type="component" value="Unassembled WGS sequence"/>
</dbReference>
<dbReference type="GeneID" id="25912473"/>
<dbReference type="AlphaFoldDB" id="A0A0L0FFH7"/>
<feature type="chain" id="PRO_5005538541" evidence="2">
    <location>
        <begin position="21"/>
        <end position="69"/>
    </location>
</feature>
<gene>
    <name evidence="3" type="ORF">SARC_11969</name>
</gene>
<dbReference type="RefSeq" id="XP_014149407.1">
    <property type="nucleotide sequence ID" value="XM_014293932.1"/>
</dbReference>
<feature type="region of interest" description="Disordered" evidence="1">
    <location>
        <begin position="28"/>
        <end position="55"/>
    </location>
</feature>
<dbReference type="EMBL" id="KQ243581">
    <property type="protein sequence ID" value="KNC75505.1"/>
    <property type="molecule type" value="Genomic_DNA"/>
</dbReference>
<reference evidence="3 4" key="1">
    <citation type="submission" date="2011-02" db="EMBL/GenBank/DDBJ databases">
        <title>The Genome Sequence of Sphaeroforma arctica JP610.</title>
        <authorList>
            <consortium name="The Broad Institute Genome Sequencing Platform"/>
            <person name="Russ C."/>
            <person name="Cuomo C."/>
            <person name="Young S.K."/>
            <person name="Zeng Q."/>
            <person name="Gargeya S."/>
            <person name="Alvarado L."/>
            <person name="Berlin A."/>
            <person name="Chapman S.B."/>
            <person name="Chen Z."/>
            <person name="Freedman E."/>
            <person name="Gellesch M."/>
            <person name="Goldberg J."/>
            <person name="Griggs A."/>
            <person name="Gujja S."/>
            <person name="Heilman E."/>
            <person name="Heiman D."/>
            <person name="Howarth C."/>
            <person name="Mehta T."/>
            <person name="Neiman D."/>
            <person name="Pearson M."/>
            <person name="Roberts A."/>
            <person name="Saif S."/>
            <person name="Shea T."/>
            <person name="Shenoy N."/>
            <person name="Sisk P."/>
            <person name="Stolte C."/>
            <person name="Sykes S."/>
            <person name="White J."/>
            <person name="Yandava C."/>
            <person name="Burger G."/>
            <person name="Gray M.W."/>
            <person name="Holland P.W.H."/>
            <person name="King N."/>
            <person name="Lang F.B.F."/>
            <person name="Roger A.J."/>
            <person name="Ruiz-Trillo I."/>
            <person name="Haas B."/>
            <person name="Nusbaum C."/>
            <person name="Birren B."/>
        </authorList>
    </citation>
    <scope>NUCLEOTIDE SEQUENCE [LARGE SCALE GENOMIC DNA]</scope>
    <source>
        <strain evidence="3 4">JP610</strain>
    </source>
</reference>
<proteinExistence type="predicted"/>
<evidence type="ECO:0000313" key="4">
    <source>
        <dbReference type="Proteomes" id="UP000054560"/>
    </source>
</evidence>
<sequence>ATTVKIIGLGSSALAQAAAAAAIQSPGGVKRGVTGPASTTPAQQKLKRSRESAEQGTCTDMPICFKVLG</sequence>
<name>A0A0L0FFH7_9EUKA</name>
<keyword evidence="2" id="KW-0732">Signal</keyword>
<accession>A0A0L0FFH7</accession>
<feature type="signal peptide" evidence="2">
    <location>
        <begin position="1"/>
        <end position="20"/>
    </location>
</feature>